<accession>C8W6R8</accession>
<name>C8W6R8_DESAS</name>
<dbReference type="OrthoDB" id="1704220at2"/>
<dbReference type="AlphaFoldDB" id="C8W6R8"/>
<dbReference type="InterPro" id="IPR000572">
    <property type="entry name" value="OxRdtase_Mopterin-bd_dom"/>
</dbReference>
<protein>
    <recommendedName>
        <fullName evidence="1">Oxidoreductase molybdopterin-binding domain-containing protein</fullName>
    </recommendedName>
</protein>
<proteinExistence type="predicted"/>
<gene>
    <name evidence="2" type="ordered locus">Dtox_3454</name>
</gene>
<feature type="domain" description="Oxidoreductase molybdopterin-binding" evidence="1">
    <location>
        <begin position="2"/>
        <end position="118"/>
    </location>
</feature>
<sequence length="127" mass="14332">MQGLQEKSFAITQSDLKKLPAVTKACSATRANGEKISVDATGPLLNTFMRQFGNKQKDFSRIHFTSKDKYSVDIPHNILANRPIILAYIINGKPLPNDWQPLRIVIPGVLARYWAKGVIFMDCERDK</sequence>
<dbReference type="SUPFAM" id="SSF56524">
    <property type="entry name" value="Oxidoreductase molybdopterin-binding domain"/>
    <property type="match status" value="1"/>
</dbReference>
<organism evidence="2 3">
    <name type="scientific">Desulfofarcimen acetoxidans (strain ATCC 49208 / DSM 771 / KCTC 5769 / VKM B-1644 / 5575)</name>
    <name type="common">Desulfotomaculum acetoxidans</name>
    <dbReference type="NCBI Taxonomy" id="485916"/>
    <lineage>
        <taxon>Bacteria</taxon>
        <taxon>Bacillati</taxon>
        <taxon>Bacillota</taxon>
        <taxon>Clostridia</taxon>
        <taxon>Eubacteriales</taxon>
        <taxon>Peptococcaceae</taxon>
        <taxon>Desulfofarcimen</taxon>
    </lineage>
</organism>
<dbReference type="RefSeq" id="WP_015758867.1">
    <property type="nucleotide sequence ID" value="NC_013216.1"/>
</dbReference>
<dbReference type="eggNOG" id="COG2041">
    <property type="taxonomic scope" value="Bacteria"/>
</dbReference>
<dbReference type="Pfam" id="PF00174">
    <property type="entry name" value="Oxidored_molyb"/>
    <property type="match status" value="1"/>
</dbReference>
<evidence type="ECO:0000259" key="1">
    <source>
        <dbReference type="Pfam" id="PF00174"/>
    </source>
</evidence>
<evidence type="ECO:0000313" key="2">
    <source>
        <dbReference type="EMBL" id="ACV64177.1"/>
    </source>
</evidence>
<evidence type="ECO:0000313" key="3">
    <source>
        <dbReference type="Proteomes" id="UP000002217"/>
    </source>
</evidence>
<dbReference type="HOGENOM" id="CLU_1966979_0_0_9"/>
<keyword evidence="3" id="KW-1185">Reference proteome</keyword>
<dbReference type="KEGG" id="dae:Dtox_3454"/>
<reference evidence="2 3" key="1">
    <citation type="journal article" date="2009" name="Stand. Genomic Sci.">
        <title>Complete genome sequence of Desulfotomaculum acetoxidans type strain (5575).</title>
        <authorList>
            <person name="Spring S."/>
            <person name="Lapidus A."/>
            <person name="Schroder M."/>
            <person name="Gleim D."/>
            <person name="Sims D."/>
            <person name="Meincke L."/>
            <person name="Glavina Del Rio T."/>
            <person name="Tice H."/>
            <person name="Copeland A."/>
            <person name="Cheng J.F."/>
            <person name="Lucas S."/>
            <person name="Chen F."/>
            <person name="Nolan M."/>
            <person name="Bruce D."/>
            <person name="Goodwin L."/>
            <person name="Pitluck S."/>
            <person name="Ivanova N."/>
            <person name="Mavromatis K."/>
            <person name="Mikhailova N."/>
            <person name="Pati A."/>
            <person name="Chen A."/>
            <person name="Palaniappan K."/>
            <person name="Land M."/>
            <person name="Hauser L."/>
            <person name="Chang Y.J."/>
            <person name="Jeffries C.D."/>
            <person name="Chain P."/>
            <person name="Saunders E."/>
            <person name="Brettin T."/>
            <person name="Detter J.C."/>
            <person name="Goker M."/>
            <person name="Bristow J."/>
            <person name="Eisen J.A."/>
            <person name="Markowitz V."/>
            <person name="Hugenholtz P."/>
            <person name="Kyrpides N.C."/>
            <person name="Klenk H.P."/>
            <person name="Han C."/>
        </authorList>
    </citation>
    <scope>NUCLEOTIDE SEQUENCE [LARGE SCALE GENOMIC DNA]</scope>
    <source>
        <strain evidence="3">ATCC 49208 / DSM 771 / VKM B-1644</strain>
    </source>
</reference>
<dbReference type="Proteomes" id="UP000002217">
    <property type="component" value="Chromosome"/>
</dbReference>
<dbReference type="EMBL" id="CP001720">
    <property type="protein sequence ID" value="ACV64177.1"/>
    <property type="molecule type" value="Genomic_DNA"/>
</dbReference>
<dbReference type="InterPro" id="IPR036374">
    <property type="entry name" value="OxRdtase_Mopterin-bd_sf"/>
</dbReference>
<dbReference type="Gene3D" id="3.90.420.10">
    <property type="entry name" value="Oxidoreductase, molybdopterin-binding domain"/>
    <property type="match status" value="1"/>
</dbReference>